<gene>
    <name evidence="1" type="ORF">FIBSPDRAFT_727398</name>
</gene>
<evidence type="ECO:0000313" key="2">
    <source>
        <dbReference type="Proteomes" id="UP000076532"/>
    </source>
</evidence>
<evidence type="ECO:0000313" key="1">
    <source>
        <dbReference type="EMBL" id="KZP29508.1"/>
    </source>
</evidence>
<dbReference type="OrthoDB" id="3237250at2759"/>
<keyword evidence="2" id="KW-1185">Reference proteome</keyword>
<dbReference type="AlphaFoldDB" id="A0A166SJ54"/>
<dbReference type="EMBL" id="KV417498">
    <property type="protein sequence ID" value="KZP29508.1"/>
    <property type="molecule type" value="Genomic_DNA"/>
</dbReference>
<reference evidence="1 2" key="1">
    <citation type="journal article" date="2016" name="Mol. Biol. Evol.">
        <title>Comparative Genomics of Early-Diverging Mushroom-Forming Fungi Provides Insights into the Origins of Lignocellulose Decay Capabilities.</title>
        <authorList>
            <person name="Nagy L.G."/>
            <person name="Riley R."/>
            <person name="Tritt A."/>
            <person name="Adam C."/>
            <person name="Daum C."/>
            <person name="Floudas D."/>
            <person name="Sun H."/>
            <person name="Yadav J.S."/>
            <person name="Pangilinan J."/>
            <person name="Larsson K.H."/>
            <person name="Matsuura K."/>
            <person name="Barry K."/>
            <person name="Labutti K."/>
            <person name="Kuo R."/>
            <person name="Ohm R.A."/>
            <person name="Bhattacharya S.S."/>
            <person name="Shirouzu T."/>
            <person name="Yoshinaga Y."/>
            <person name="Martin F.M."/>
            <person name="Grigoriev I.V."/>
            <person name="Hibbett D.S."/>
        </authorList>
    </citation>
    <scope>NUCLEOTIDE SEQUENCE [LARGE SCALE GENOMIC DNA]</scope>
    <source>
        <strain evidence="1 2">CBS 109695</strain>
    </source>
</reference>
<protein>
    <submittedName>
        <fullName evidence="1">Uncharacterized protein</fullName>
    </submittedName>
</protein>
<sequence length="173" mass="20181">MGQIFSDPPYPRECRDLRLFSNAYPWLAFTPTAPRYQGNLLGRLACSKHSLIQQGWVEWRRHTWFMADNIYEGWQNLEIALAAITQELLEFSKVTLPTDWQWFPLPSKYAYQCGHLGKDRFLKSVLLARDAFVPLMAHCSFAIAMTQDFTKENPPWARRLLDIGVRPSFVQEL</sequence>
<dbReference type="STRING" id="436010.A0A166SJ54"/>
<proteinExistence type="predicted"/>
<accession>A0A166SJ54</accession>
<feature type="non-terminal residue" evidence="1">
    <location>
        <position position="173"/>
    </location>
</feature>
<organism evidence="1 2">
    <name type="scientific">Athelia psychrophila</name>
    <dbReference type="NCBI Taxonomy" id="1759441"/>
    <lineage>
        <taxon>Eukaryota</taxon>
        <taxon>Fungi</taxon>
        <taxon>Dikarya</taxon>
        <taxon>Basidiomycota</taxon>
        <taxon>Agaricomycotina</taxon>
        <taxon>Agaricomycetes</taxon>
        <taxon>Agaricomycetidae</taxon>
        <taxon>Atheliales</taxon>
        <taxon>Atheliaceae</taxon>
        <taxon>Athelia</taxon>
    </lineage>
</organism>
<name>A0A166SJ54_9AGAM</name>
<dbReference type="Proteomes" id="UP000076532">
    <property type="component" value="Unassembled WGS sequence"/>
</dbReference>